<evidence type="ECO:0000313" key="2">
    <source>
        <dbReference type="Proteomes" id="UP001069145"/>
    </source>
</evidence>
<dbReference type="EMBL" id="JAOTML010000001">
    <property type="protein sequence ID" value="MCY3052482.1"/>
    <property type="molecule type" value="Genomic_DNA"/>
</dbReference>
<name>A0ABT4C224_9LACT</name>
<sequence>MVYFLVSERGNRMGESLSFPKQEQRYLRLAVDAYLDDRNNDAVDLFYQARQIANTLTNLQESALEVFCEKACYQEAIDLFDEIIIKQDCINATNNWIQYFEALADSYSGLEEAYNNEKASKIPYEFLDLLTSADFSPLADDLPISPEEFAEKIMSTDLLNAKEQTLIYQNLQSLPFDEAKELIYILLQSKRIHLIFQTDLIHLLVENHEKGSYYLRDWQGEKRLVDFSDLKLATEEPDFKVGVDYIDDTYQDDPFLMEIMHQEWLLFYCAVYPFFDTLNMEVKEVLKGLTETMGHLKAVNDMKYQKIRTIRNLIYDGIGGQNDPLNH</sequence>
<accession>A0ABT4C224</accession>
<protein>
    <recommendedName>
        <fullName evidence="3">Tetratricopeptide repeat protein</fullName>
    </recommendedName>
</protein>
<reference evidence="1" key="1">
    <citation type="submission" date="2022-09" db="EMBL/GenBank/DDBJ databases">
        <title>Aerococcus urinae taxonomy study.</title>
        <authorList>
            <person name="Christensen J."/>
            <person name="Senneby E."/>
        </authorList>
    </citation>
    <scope>NUCLEOTIDE SEQUENCE</scope>
    <source>
        <strain evidence="1">NLD-066-U95</strain>
    </source>
</reference>
<dbReference type="RefSeq" id="WP_198441186.1">
    <property type="nucleotide sequence ID" value="NZ_CAJHPG010000001.1"/>
</dbReference>
<comment type="caution">
    <text evidence="1">The sequence shown here is derived from an EMBL/GenBank/DDBJ whole genome shotgun (WGS) entry which is preliminary data.</text>
</comment>
<organism evidence="1 2">
    <name type="scientific">Aerococcus urinae</name>
    <dbReference type="NCBI Taxonomy" id="1376"/>
    <lineage>
        <taxon>Bacteria</taxon>
        <taxon>Bacillati</taxon>
        <taxon>Bacillota</taxon>
        <taxon>Bacilli</taxon>
        <taxon>Lactobacillales</taxon>
        <taxon>Aerococcaceae</taxon>
        <taxon>Aerococcus</taxon>
    </lineage>
</organism>
<dbReference type="Proteomes" id="UP001069145">
    <property type="component" value="Unassembled WGS sequence"/>
</dbReference>
<keyword evidence="2" id="KW-1185">Reference proteome</keyword>
<evidence type="ECO:0000313" key="1">
    <source>
        <dbReference type="EMBL" id="MCY3052482.1"/>
    </source>
</evidence>
<proteinExistence type="predicted"/>
<gene>
    <name evidence="1" type="ORF">ODY43_00490</name>
</gene>
<evidence type="ECO:0008006" key="3">
    <source>
        <dbReference type="Google" id="ProtNLM"/>
    </source>
</evidence>